<dbReference type="Gene3D" id="3.20.20.80">
    <property type="entry name" value="Glycosidases"/>
    <property type="match status" value="1"/>
</dbReference>
<evidence type="ECO:0000313" key="3">
    <source>
        <dbReference type="EMBL" id="KIO19038.1"/>
    </source>
</evidence>
<dbReference type="SUPFAM" id="SSF51445">
    <property type="entry name" value="(Trans)glycosidases"/>
    <property type="match status" value="1"/>
</dbReference>
<evidence type="ECO:0000313" key="4">
    <source>
        <dbReference type="Proteomes" id="UP000054248"/>
    </source>
</evidence>
<reference evidence="3 4" key="1">
    <citation type="submission" date="2014-04" db="EMBL/GenBank/DDBJ databases">
        <authorList>
            <consortium name="DOE Joint Genome Institute"/>
            <person name="Kuo A."/>
            <person name="Girlanda M."/>
            <person name="Perotto S."/>
            <person name="Kohler A."/>
            <person name="Nagy L.G."/>
            <person name="Floudas D."/>
            <person name="Copeland A."/>
            <person name="Barry K.W."/>
            <person name="Cichocki N."/>
            <person name="Veneault-Fourrey C."/>
            <person name="LaButti K."/>
            <person name="Lindquist E.A."/>
            <person name="Lipzen A."/>
            <person name="Lundell T."/>
            <person name="Morin E."/>
            <person name="Murat C."/>
            <person name="Sun H."/>
            <person name="Tunlid A."/>
            <person name="Henrissat B."/>
            <person name="Grigoriev I.V."/>
            <person name="Hibbett D.S."/>
            <person name="Martin F."/>
            <person name="Nordberg H.P."/>
            <person name="Cantor M.N."/>
            <person name="Hua S.X."/>
        </authorList>
    </citation>
    <scope>NUCLEOTIDE SEQUENCE [LARGE SCALE GENOMIC DNA]</scope>
    <source>
        <strain evidence="3 4">MUT 4182</strain>
    </source>
</reference>
<dbReference type="Gene3D" id="2.60.40.1180">
    <property type="entry name" value="Golgi alpha-mannosidase II"/>
    <property type="match status" value="1"/>
</dbReference>
<name>A0A0C3KC52_9AGAM</name>
<sequence length="550" mass="58811">MSVSDRVMGRNGTFLSPIFLNHIQNLRARAGKVAIRVGGNSQEQATMIPAWAPLEGPTINKTANPVQVPGFTSSPLLTISEDLIYAMSNISALVGVEWYFGLPFLNEQEIPTIIEDVTSILGTNLLGFQMANEPDIYESHGKKPAPYQIPEYMADWERVRSTYAADRTDLIAPNVCCSWTIDELLTAGFLTQFAPHLHSVSVQHYKDNACANALIPMPPQDAFLTYQTHSSAQNFWNPYVNASQIISAAGKDFIMLETNTASCGGFAGASDSYAAGLYLIDLALQGASIGMSQILLHNGGVGQAYNLFTPPPNNQSTFRQWTTTPPYYSALIMSEVMEEDGSQVMDLLLGGNSTHTPGYAIYKSGTPIKLALFNYITDPSGANDAQFNFPSTQPSVRVKYFSSATGSTADKFNLTWAGQTMGDQFGSDGRLQGEEQTQTVQCNAGTCTVTVKAPQFALVFLDNQDTIDPGLSTQTWATSVATKLGGTAVVDPSILATSNGRGGAQEAFNVGGTSSGSQVYASGAQRQVFLSGALAGVVAMVVGAWAVLAR</sequence>
<dbReference type="Proteomes" id="UP000054248">
    <property type="component" value="Unassembled WGS sequence"/>
</dbReference>
<keyword evidence="3" id="KW-0378">Hydrolase</keyword>
<evidence type="ECO:0000259" key="2">
    <source>
        <dbReference type="Pfam" id="PF16862"/>
    </source>
</evidence>
<dbReference type="AlphaFoldDB" id="A0A0C3KC52"/>
<dbReference type="InterPro" id="IPR052974">
    <property type="entry name" value="GH79_Enzymes"/>
</dbReference>
<keyword evidence="1" id="KW-1133">Transmembrane helix</keyword>
<dbReference type="GO" id="GO:0016787">
    <property type="term" value="F:hydrolase activity"/>
    <property type="evidence" value="ECO:0007669"/>
    <property type="project" value="UniProtKB-KW"/>
</dbReference>
<dbReference type="HOGENOM" id="CLU_023945_0_0_1"/>
<dbReference type="InterPro" id="IPR031728">
    <property type="entry name" value="GlcAase_C"/>
</dbReference>
<feature type="transmembrane region" description="Helical" evidence="1">
    <location>
        <begin position="528"/>
        <end position="548"/>
    </location>
</feature>
<dbReference type="EMBL" id="KN823245">
    <property type="protein sequence ID" value="KIO19038.1"/>
    <property type="molecule type" value="Genomic_DNA"/>
</dbReference>
<reference evidence="4" key="2">
    <citation type="submission" date="2015-01" db="EMBL/GenBank/DDBJ databases">
        <title>Evolutionary Origins and Diversification of the Mycorrhizal Mutualists.</title>
        <authorList>
            <consortium name="DOE Joint Genome Institute"/>
            <consortium name="Mycorrhizal Genomics Consortium"/>
            <person name="Kohler A."/>
            <person name="Kuo A."/>
            <person name="Nagy L.G."/>
            <person name="Floudas D."/>
            <person name="Copeland A."/>
            <person name="Barry K.W."/>
            <person name="Cichocki N."/>
            <person name="Veneault-Fourrey C."/>
            <person name="LaButti K."/>
            <person name="Lindquist E.A."/>
            <person name="Lipzen A."/>
            <person name="Lundell T."/>
            <person name="Morin E."/>
            <person name="Murat C."/>
            <person name="Riley R."/>
            <person name="Ohm R."/>
            <person name="Sun H."/>
            <person name="Tunlid A."/>
            <person name="Henrissat B."/>
            <person name="Grigoriev I.V."/>
            <person name="Hibbett D.S."/>
            <person name="Martin F."/>
        </authorList>
    </citation>
    <scope>NUCLEOTIDE SEQUENCE [LARGE SCALE GENOMIC DNA]</scope>
    <source>
        <strain evidence="4">MUT 4182</strain>
    </source>
</reference>
<organism evidence="3 4">
    <name type="scientific">Tulasnella calospora MUT 4182</name>
    <dbReference type="NCBI Taxonomy" id="1051891"/>
    <lineage>
        <taxon>Eukaryota</taxon>
        <taxon>Fungi</taxon>
        <taxon>Dikarya</taxon>
        <taxon>Basidiomycota</taxon>
        <taxon>Agaricomycotina</taxon>
        <taxon>Agaricomycetes</taxon>
        <taxon>Cantharellales</taxon>
        <taxon>Tulasnellaceae</taxon>
        <taxon>Tulasnella</taxon>
    </lineage>
</organism>
<dbReference type="InterPro" id="IPR013780">
    <property type="entry name" value="Glyco_hydro_b"/>
</dbReference>
<keyword evidence="1" id="KW-0472">Membrane</keyword>
<evidence type="ECO:0000256" key="1">
    <source>
        <dbReference type="SAM" id="Phobius"/>
    </source>
</evidence>
<dbReference type="PANTHER" id="PTHR36183:SF2">
    <property type="entry name" value="BETA-GLUCURONIDASE C-TERMINAL DOMAIN-CONTAINING PROTEIN"/>
    <property type="match status" value="1"/>
</dbReference>
<dbReference type="PANTHER" id="PTHR36183">
    <property type="entry name" value="BETA-GLUCURONIDASE"/>
    <property type="match status" value="1"/>
</dbReference>
<protein>
    <submittedName>
        <fullName evidence="3">Glycoside hydrolase family 79 protein</fullName>
    </submittedName>
</protein>
<dbReference type="OrthoDB" id="2796951at2759"/>
<dbReference type="STRING" id="1051891.A0A0C3KC52"/>
<keyword evidence="1" id="KW-0812">Transmembrane</keyword>
<gene>
    <name evidence="3" type="ORF">M407DRAFT_152997</name>
</gene>
<keyword evidence="4" id="KW-1185">Reference proteome</keyword>
<dbReference type="InterPro" id="IPR017853">
    <property type="entry name" value="GH"/>
</dbReference>
<dbReference type="Pfam" id="PF16862">
    <property type="entry name" value="Glyco_hydro_79C"/>
    <property type="match status" value="1"/>
</dbReference>
<accession>A0A0C3KC52</accession>
<feature type="domain" description="Beta-glucuronidase C-terminal" evidence="2">
    <location>
        <begin position="358"/>
        <end position="458"/>
    </location>
</feature>
<proteinExistence type="predicted"/>